<evidence type="ECO:0000259" key="1">
    <source>
        <dbReference type="Pfam" id="PF01882"/>
    </source>
</evidence>
<evidence type="ECO:0000313" key="2">
    <source>
        <dbReference type="EMBL" id="HIU58893.1"/>
    </source>
</evidence>
<proteinExistence type="predicted"/>
<dbReference type="InterPro" id="IPR002881">
    <property type="entry name" value="DUF58"/>
</dbReference>
<dbReference type="AlphaFoldDB" id="A0A9D1MF58"/>
<comment type="caution">
    <text evidence="2">The sequence shown here is derived from an EMBL/GenBank/DDBJ whole genome shotgun (WGS) entry which is preliminary data.</text>
</comment>
<reference evidence="2" key="1">
    <citation type="submission" date="2020-10" db="EMBL/GenBank/DDBJ databases">
        <authorList>
            <person name="Gilroy R."/>
        </authorList>
    </citation>
    <scope>NUCLEOTIDE SEQUENCE</scope>
    <source>
        <strain evidence="2">11687</strain>
    </source>
</reference>
<dbReference type="PANTHER" id="PTHR33608">
    <property type="entry name" value="BLL2464 PROTEIN"/>
    <property type="match status" value="1"/>
</dbReference>
<feature type="domain" description="DUF58" evidence="1">
    <location>
        <begin position="46"/>
        <end position="236"/>
    </location>
</feature>
<dbReference type="PANTHER" id="PTHR33608:SF7">
    <property type="entry name" value="DUF58 DOMAIN-CONTAINING PROTEIN"/>
    <property type="match status" value="1"/>
</dbReference>
<gene>
    <name evidence="2" type="ORF">IAC57_02205</name>
</gene>
<sequence length="299" mass="33887">MKVSYLNDAFFSRLETLALNLKANLSGFFGGKHLVRTHGQTVEFSDYREYMMGDDIRRIDWNLYSRFEKYFLKLFTDERQMHVRIFLDCSASMSRASEQKGAYAIATAAAIGFLAVHNMDKVSYQLIRGNKAENPFGTIVGKNAFFRAIGELENVEFDGECSISEAVTGSADRGSNDGLTVIITDFFTDNDWKKAVDYLCYKKRQVLLIQVLSPEEKDPSYSGRVNLIDAESGSLEDGRNMRMRITKSRLLAYQEAMRDMTEGIREFSVSRGVEFISVSCDQPIEKMLFGELLKVGIMG</sequence>
<accession>A0A9D1MF58</accession>
<evidence type="ECO:0000313" key="3">
    <source>
        <dbReference type="Proteomes" id="UP000824081"/>
    </source>
</evidence>
<dbReference type="Proteomes" id="UP000824081">
    <property type="component" value="Unassembled WGS sequence"/>
</dbReference>
<organism evidence="2 3">
    <name type="scientific">Candidatus Scatosoma pullistercoris</name>
    <dbReference type="NCBI Taxonomy" id="2840934"/>
    <lineage>
        <taxon>Bacteria</taxon>
        <taxon>Bacillati</taxon>
        <taxon>Bacillota</taxon>
        <taxon>Clostridia</taxon>
        <taxon>Candidatus Scatosoma</taxon>
    </lineage>
</organism>
<dbReference type="Pfam" id="PF01882">
    <property type="entry name" value="DUF58"/>
    <property type="match status" value="1"/>
</dbReference>
<name>A0A9D1MF58_9FIRM</name>
<protein>
    <submittedName>
        <fullName evidence="2">DUF58 domain-containing protein</fullName>
    </submittedName>
</protein>
<reference evidence="2" key="2">
    <citation type="journal article" date="2021" name="PeerJ">
        <title>Extensive microbial diversity within the chicken gut microbiome revealed by metagenomics and culture.</title>
        <authorList>
            <person name="Gilroy R."/>
            <person name="Ravi A."/>
            <person name="Getino M."/>
            <person name="Pursley I."/>
            <person name="Horton D.L."/>
            <person name="Alikhan N.F."/>
            <person name="Baker D."/>
            <person name="Gharbi K."/>
            <person name="Hall N."/>
            <person name="Watson M."/>
            <person name="Adriaenssens E.M."/>
            <person name="Foster-Nyarko E."/>
            <person name="Jarju S."/>
            <person name="Secka A."/>
            <person name="Antonio M."/>
            <person name="Oren A."/>
            <person name="Chaudhuri R.R."/>
            <person name="La Ragione R."/>
            <person name="Hildebrand F."/>
            <person name="Pallen M.J."/>
        </authorList>
    </citation>
    <scope>NUCLEOTIDE SEQUENCE</scope>
    <source>
        <strain evidence="2">11687</strain>
    </source>
</reference>
<dbReference type="EMBL" id="DVMZ01000059">
    <property type="protein sequence ID" value="HIU58893.1"/>
    <property type="molecule type" value="Genomic_DNA"/>
</dbReference>